<dbReference type="EMBL" id="JALBCA010000240">
    <property type="protein sequence ID" value="KAI2381195.1"/>
    <property type="molecule type" value="Genomic_DNA"/>
</dbReference>
<evidence type="ECO:0000313" key="1">
    <source>
        <dbReference type="EMBL" id="KAI2381195.1"/>
    </source>
</evidence>
<name>A0ACB8UMQ5_9EURO</name>
<protein>
    <submittedName>
        <fullName evidence="1">Uncharacterized protein</fullName>
    </submittedName>
</protein>
<accession>A0ACB8UMQ5</accession>
<organism evidence="1">
    <name type="scientific">Ophidiomyces ophidiicola</name>
    <dbReference type="NCBI Taxonomy" id="1387563"/>
    <lineage>
        <taxon>Eukaryota</taxon>
        <taxon>Fungi</taxon>
        <taxon>Dikarya</taxon>
        <taxon>Ascomycota</taxon>
        <taxon>Pezizomycotina</taxon>
        <taxon>Eurotiomycetes</taxon>
        <taxon>Eurotiomycetidae</taxon>
        <taxon>Onygenales</taxon>
        <taxon>Onygenaceae</taxon>
        <taxon>Ophidiomyces</taxon>
    </lineage>
</organism>
<proteinExistence type="predicted"/>
<reference evidence="1" key="1">
    <citation type="journal article" date="2022" name="bioRxiv">
        <title>Population genetic analysis of Ophidiomyces ophidiicola, the causative agent of snake fungal disease, indicates recent introductions to the USA.</title>
        <authorList>
            <person name="Ladner J.T."/>
            <person name="Palmer J.M."/>
            <person name="Ettinger C.L."/>
            <person name="Stajich J.E."/>
            <person name="Farrell T.M."/>
            <person name="Glorioso B.M."/>
            <person name="Lawson B."/>
            <person name="Price S.J."/>
            <person name="Stengle A.G."/>
            <person name="Grear D.A."/>
            <person name="Lorch J.M."/>
        </authorList>
    </citation>
    <scope>NUCLEOTIDE SEQUENCE</scope>
    <source>
        <strain evidence="1">NWHC 24266-5</strain>
    </source>
</reference>
<comment type="caution">
    <text evidence="1">The sequence shown here is derived from an EMBL/GenBank/DDBJ whole genome shotgun (WGS) entry which is preliminary data.</text>
</comment>
<sequence>MSPANLSPPPRFSDPGGILGIIKNKSNDQRISGSTSRKEKRLLRSHHGLLKARSELSMYFPKYEQILSLEPIKEEFLSIRSKVVILDDLAGVGLTSSVLNGRHDVLWPCNILEKRRNPLSDLQHTRIFEGVTSLIVMEREKCDPLSPCIFSKAHKRVERKEKQLRNIEKERAQHEKIQLDRLLNALQGHDWLRVMGVGGIIESEKKLYEPKRAYFIMEVSTLLRKFEKWKDEEKKRKAEREHPVSNKNEDQFMGSRSDIVCERSLCAQDNTTYEESLNAMESSNRPDTSPGVDVIDAWAARQLHLETMSTLRTKRRKVEFKNNFPSGTSLEIAKRNDPPFTTATSPVLHKNSHLDNVLGTRLPSNLAFGQPIPKVLQSDFCLPLCILTNGAVRDCLRRKRRRKRAQVGLGLHLIVES</sequence>
<gene>
    <name evidence="1" type="ORF">LOY88_006835</name>
</gene>